<gene>
    <name evidence="10" type="ORF">RND71_043441</name>
</gene>
<dbReference type="InterPro" id="IPR051170">
    <property type="entry name" value="Neural/epithelial_adhesion"/>
</dbReference>
<keyword evidence="3" id="KW-0732">Signal</keyword>
<dbReference type="Proteomes" id="UP001291623">
    <property type="component" value="Unassembled WGS sequence"/>
</dbReference>
<dbReference type="SMART" id="SM00408">
    <property type="entry name" value="IGc2"/>
    <property type="match status" value="2"/>
</dbReference>
<dbReference type="Gene3D" id="2.60.40.10">
    <property type="entry name" value="Immunoglobulins"/>
    <property type="match status" value="2"/>
</dbReference>
<name>A0AAE1QN84_9SOLA</name>
<keyword evidence="5" id="KW-0472">Membrane</keyword>
<accession>A0AAE1QN84</accession>
<dbReference type="Pfam" id="PF13927">
    <property type="entry name" value="Ig_3"/>
    <property type="match status" value="2"/>
</dbReference>
<evidence type="ECO:0000313" key="11">
    <source>
        <dbReference type="Proteomes" id="UP001291623"/>
    </source>
</evidence>
<evidence type="ECO:0000256" key="7">
    <source>
        <dbReference type="ARBA" id="ARBA00023180"/>
    </source>
</evidence>
<dbReference type="InterPro" id="IPR013783">
    <property type="entry name" value="Ig-like_fold"/>
</dbReference>
<evidence type="ECO:0000256" key="8">
    <source>
        <dbReference type="ARBA" id="ARBA00023319"/>
    </source>
</evidence>
<keyword evidence="4" id="KW-0677">Repeat</keyword>
<evidence type="ECO:0000259" key="9">
    <source>
        <dbReference type="PROSITE" id="PS50835"/>
    </source>
</evidence>
<dbReference type="GO" id="GO:0005886">
    <property type="term" value="C:plasma membrane"/>
    <property type="evidence" value="ECO:0007669"/>
    <property type="project" value="UniProtKB-SubCell"/>
</dbReference>
<comment type="caution">
    <text evidence="10">The sequence shown here is derived from an EMBL/GenBank/DDBJ whole genome shotgun (WGS) entry which is preliminary data.</text>
</comment>
<evidence type="ECO:0000256" key="4">
    <source>
        <dbReference type="ARBA" id="ARBA00022737"/>
    </source>
</evidence>
<dbReference type="InterPro" id="IPR015915">
    <property type="entry name" value="Kelch-typ_b-propeller"/>
</dbReference>
<keyword evidence="11" id="KW-1185">Reference proteome</keyword>
<comment type="subcellular location">
    <subcellularLocation>
        <location evidence="1">Cell membrane</location>
    </subcellularLocation>
</comment>
<dbReference type="PROSITE" id="PS50835">
    <property type="entry name" value="IG_LIKE"/>
    <property type="match status" value="2"/>
</dbReference>
<dbReference type="InterPro" id="IPR007110">
    <property type="entry name" value="Ig-like_dom"/>
</dbReference>
<dbReference type="EMBL" id="JAVYJV010000102">
    <property type="protein sequence ID" value="KAK4336695.1"/>
    <property type="molecule type" value="Genomic_DNA"/>
</dbReference>
<dbReference type="Gene3D" id="2.120.10.80">
    <property type="entry name" value="Kelch-type beta propeller"/>
    <property type="match status" value="1"/>
</dbReference>
<keyword evidence="6" id="KW-1015">Disulfide bond</keyword>
<proteinExistence type="predicted"/>
<dbReference type="InterPro" id="IPR003598">
    <property type="entry name" value="Ig_sub2"/>
</dbReference>
<reference evidence="10" key="1">
    <citation type="submission" date="2023-12" db="EMBL/GenBank/DDBJ databases">
        <title>Genome assembly of Anisodus tanguticus.</title>
        <authorList>
            <person name="Wang Y.-J."/>
        </authorList>
    </citation>
    <scope>NUCLEOTIDE SEQUENCE</scope>
    <source>
        <strain evidence="10">KB-2021</strain>
        <tissue evidence="10">Leaf</tissue>
    </source>
</reference>
<keyword evidence="8" id="KW-0393">Immunoglobulin domain</keyword>
<dbReference type="FunFam" id="2.60.40.10:FF:000328">
    <property type="entry name" value="CLUMA_CG000981, isoform A"/>
    <property type="match status" value="1"/>
</dbReference>
<feature type="domain" description="Ig-like" evidence="9">
    <location>
        <begin position="121"/>
        <end position="214"/>
    </location>
</feature>
<dbReference type="InterPro" id="IPR036179">
    <property type="entry name" value="Ig-like_dom_sf"/>
</dbReference>
<dbReference type="SMART" id="SM00409">
    <property type="entry name" value="IG"/>
    <property type="match status" value="2"/>
</dbReference>
<evidence type="ECO:0000256" key="6">
    <source>
        <dbReference type="ARBA" id="ARBA00023157"/>
    </source>
</evidence>
<keyword evidence="7" id="KW-0325">Glycoprotein</keyword>
<dbReference type="PANTHER" id="PTHR12231:SF253">
    <property type="entry name" value="DPR-INTERACTING PROTEIN ETA, ISOFORM B-RELATED"/>
    <property type="match status" value="1"/>
</dbReference>
<feature type="domain" description="Ig-like" evidence="9">
    <location>
        <begin position="221"/>
        <end position="302"/>
    </location>
</feature>
<dbReference type="FunFam" id="2.60.40.10:FF:000032">
    <property type="entry name" value="palladin isoform X1"/>
    <property type="match status" value="1"/>
</dbReference>
<evidence type="ECO:0000313" key="10">
    <source>
        <dbReference type="EMBL" id="KAK4336695.1"/>
    </source>
</evidence>
<dbReference type="SUPFAM" id="SSF48726">
    <property type="entry name" value="Immunoglobulin"/>
    <property type="match status" value="2"/>
</dbReference>
<sequence>MAMVPPELLNLVQEFKNFVKTQKALREENFSQPKAFIRQLKDGFLFQTLFKRELVYNWLIKPSYISLFCYKLIEMPDFIEPVQNISVPAGREAVLQCSVRNLSDYRPMISQVGYLDVLVPPKIIEEQTSSDVIVDERTKLSISCEASGYPSPTITWRREDSKELNLGYYSGKKHSAIKVEGEHLNISQITREDMGAYLCIASNGVPPSVSKRISVQVNFRPKIRVNDQLIGVEPGASVKLECFVEASPKPLTSWLRQDHVFLLPSAKHEITEEINSYRIKMRLKIKKVENKDYGAYKCVAKNTLGEKEGYIRLYSEYIHNPNNNRIKNQNDNQFIYNKNNVGNHLYLHPNSFNLNDQMRSSAKSMLNSGGSVPRPRHGHRAVNIKDLIIVFGGGNEGIVDELHVYNCS</sequence>
<protein>
    <recommendedName>
        <fullName evidence="9">Ig-like domain-containing protein</fullName>
    </recommendedName>
</protein>
<organism evidence="10 11">
    <name type="scientific">Anisodus tanguticus</name>
    <dbReference type="NCBI Taxonomy" id="243964"/>
    <lineage>
        <taxon>Eukaryota</taxon>
        <taxon>Viridiplantae</taxon>
        <taxon>Streptophyta</taxon>
        <taxon>Embryophyta</taxon>
        <taxon>Tracheophyta</taxon>
        <taxon>Spermatophyta</taxon>
        <taxon>Magnoliopsida</taxon>
        <taxon>eudicotyledons</taxon>
        <taxon>Gunneridae</taxon>
        <taxon>Pentapetalae</taxon>
        <taxon>asterids</taxon>
        <taxon>lamiids</taxon>
        <taxon>Solanales</taxon>
        <taxon>Solanaceae</taxon>
        <taxon>Solanoideae</taxon>
        <taxon>Hyoscyameae</taxon>
        <taxon>Anisodus</taxon>
    </lineage>
</organism>
<evidence type="ECO:0000256" key="5">
    <source>
        <dbReference type="ARBA" id="ARBA00023136"/>
    </source>
</evidence>
<keyword evidence="2" id="KW-1003">Cell membrane</keyword>
<evidence type="ECO:0000256" key="1">
    <source>
        <dbReference type="ARBA" id="ARBA00004236"/>
    </source>
</evidence>
<evidence type="ECO:0000256" key="3">
    <source>
        <dbReference type="ARBA" id="ARBA00022729"/>
    </source>
</evidence>
<dbReference type="AlphaFoldDB" id="A0AAE1QN84"/>
<evidence type="ECO:0000256" key="2">
    <source>
        <dbReference type="ARBA" id="ARBA00022475"/>
    </source>
</evidence>
<dbReference type="InterPro" id="IPR003599">
    <property type="entry name" value="Ig_sub"/>
</dbReference>
<dbReference type="PANTHER" id="PTHR12231">
    <property type="entry name" value="CTX-RELATED TYPE I TRANSMEMBRANE PROTEIN"/>
    <property type="match status" value="1"/>
</dbReference>
<dbReference type="SUPFAM" id="SSF117281">
    <property type="entry name" value="Kelch motif"/>
    <property type="match status" value="1"/>
</dbReference>